<dbReference type="EMBL" id="JAAWWL010000002">
    <property type="protein sequence ID" value="NKI32541.1"/>
    <property type="molecule type" value="Genomic_DNA"/>
</dbReference>
<dbReference type="Pfam" id="PF20113">
    <property type="entry name" value="DUF6503"/>
    <property type="match status" value="1"/>
</dbReference>
<comment type="caution">
    <text evidence="1">The sequence shown here is derived from an EMBL/GenBank/DDBJ whole genome shotgun (WGS) entry which is preliminary data.</text>
</comment>
<protein>
    <submittedName>
        <fullName evidence="1">Deoxyribose-phosphate aldolase</fullName>
    </submittedName>
</protein>
<proteinExistence type="predicted"/>
<dbReference type="Proteomes" id="UP000718451">
    <property type="component" value="Unassembled WGS sequence"/>
</dbReference>
<gene>
    <name evidence="1" type="ORF">HCU67_11350</name>
</gene>
<dbReference type="PROSITE" id="PS51257">
    <property type="entry name" value="PROKAR_LIPOPROTEIN"/>
    <property type="match status" value="1"/>
</dbReference>
<dbReference type="RefSeq" id="WP_168552735.1">
    <property type="nucleotide sequence ID" value="NZ_JAAWWL010000002.1"/>
</dbReference>
<reference evidence="1 2" key="1">
    <citation type="submission" date="2020-04" db="EMBL/GenBank/DDBJ databases">
        <authorList>
            <person name="Yoon J."/>
        </authorList>
    </citation>
    <scope>NUCLEOTIDE SEQUENCE [LARGE SCALE GENOMIC DNA]</scope>
    <source>
        <strain evidence="1 2">DJ-13</strain>
    </source>
</reference>
<sequence>MKVYLTLFVAISIISCKNEVKSVPSAQQFVDEAITVSGGENYKNKQTSFLFRGMRYRYSYESGKPRLEREQQDDDLVIIDILYNNVLKRYVNDSLITVPDSMAVKYANSVNSVHYFSRLPYGLNDQAVRKKFLGEVVIANKTYDKVRITFSEENGGEDFEDVFLYWFNKETQKPDFLAYEYQTEGGGQRFRKAFNERYVNGIRFVDYLNFKPKVKGTNFEKIDSLYVNDGLELLSEIKLEEIEVR</sequence>
<accession>A0ABX1GU43</accession>
<evidence type="ECO:0000313" key="2">
    <source>
        <dbReference type="Proteomes" id="UP000718451"/>
    </source>
</evidence>
<keyword evidence="2" id="KW-1185">Reference proteome</keyword>
<organism evidence="1 2">
    <name type="scientific">Croceivirga thetidis</name>
    <dbReference type="NCBI Taxonomy" id="2721623"/>
    <lineage>
        <taxon>Bacteria</taxon>
        <taxon>Pseudomonadati</taxon>
        <taxon>Bacteroidota</taxon>
        <taxon>Flavobacteriia</taxon>
        <taxon>Flavobacteriales</taxon>
        <taxon>Flavobacteriaceae</taxon>
        <taxon>Croceivirga</taxon>
    </lineage>
</organism>
<dbReference type="InterPro" id="IPR045444">
    <property type="entry name" value="DUF6503"/>
</dbReference>
<evidence type="ECO:0000313" key="1">
    <source>
        <dbReference type="EMBL" id="NKI32541.1"/>
    </source>
</evidence>
<name>A0ABX1GU43_9FLAO</name>